<dbReference type="InterPro" id="IPR001853">
    <property type="entry name" value="DSBA-like_thioredoxin_dom"/>
</dbReference>
<dbReference type="AlphaFoldDB" id="A0A944HD20"/>
<reference evidence="5" key="1">
    <citation type="journal article" date="2022" name="ISME J.">
        <title>Genetic and phylogenetic analysis of dissimilatory iodate-reducing bacteria identifies potential niches across the world's oceans.</title>
        <authorList>
            <person name="Reyes-Umana V."/>
            <person name="Henning Z."/>
            <person name="Lee K."/>
            <person name="Barnum T.P."/>
            <person name="Coates J.D."/>
        </authorList>
    </citation>
    <scope>NUCLEOTIDE SEQUENCE [LARGE SCALE GENOMIC DNA]</scope>
    <source>
        <strain evidence="5">IR12</strain>
    </source>
</reference>
<dbReference type="PANTHER" id="PTHR42943">
    <property type="entry name" value="GLUTATHIONE S-TRANSFERASE KAPPA"/>
    <property type="match status" value="1"/>
</dbReference>
<sequence>MRPSVDWIFDFISPFAYLQSQQLSAVTAVAAVRPVPVVFAGLLDHWGQRGPAEIPAKRRFTYRHVRWLAEQAGLPLVFPPAHPFNPIAALRLAVVADELAAIQAMFRVIWGEGLDPNSEAGWAALSAAAGLSPEAAREAVAQPDCKARLRANGEAALATGVFGVPTLLVDGEPFWGVDATAMALAALADPAHFASAEYRRLDTLPEAAGRRPS</sequence>
<comment type="caution">
    <text evidence="4">The sequence shown here is derived from an EMBL/GenBank/DDBJ whole genome shotgun (WGS) entry which is preliminary data.</text>
</comment>
<dbReference type="EMBL" id="JAEKFT010000027">
    <property type="protein sequence ID" value="MBT0963292.1"/>
    <property type="molecule type" value="Genomic_DNA"/>
</dbReference>
<comment type="catalytic activity">
    <reaction evidence="1">
        <text>2-hydroxychromene-2-carboxylate = (3E)-4-(2-hydroxyphenyl)-2-oxobut-3-enoate</text>
        <dbReference type="Rhea" id="RHEA:27401"/>
        <dbReference type="ChEBI" id="CHEBI:59350"/>
        <dbReference type="ChEBI" id="CHEBI:59353"/>
        <dbReference type="EC" id="5.99.1.4"/>
    </reaction>
</comment>
<comment type="similarity">
    <text evidence="1">Belongs to the GST superfamily. NadH family.</text>
</comment>
<evidence type="ECO:0000259" key="3">
    <source>
        <dbReference type="Pfam" id="PF01323"/>
    </source>
</evidence>
<protein>
    <recommendedName>
        <fullName evidence="1">2-hydroxychromene-2-carboxylate isomerase</fullName>
        <ecNumber evidence="1">5.99.1.4</ecNumber>
    </recommendedName>
</protein>
<dbReference type="GO" id="GO:0018845">
    <property type="term" value="F:2-hydroxychromene-2-carboxylate isomerase activity"/>
    <property type="evidence" value="ECO:0007669"/>
    <property type="project" value="UniProtKB-UniRule"/>
</dbReference>
<dbReference type="GO" id="GO:0004602">
    <property type="term" value="F:glutathione peroxidase activity"/>
    <property type="evidence" value="ECO:0007669"/>
    <property type="project" value="TreeGrafter"/>
</dbReference>
<dbReference type="GO" id="GO:0006749">
    <property type="term" value="P:glutathione metabolic process"/>
    <property type="evidence" value="ECO:0007669"/>
    <property type="project" value="TreeGrafter"/>
</dbReference>
<dbReference type="InterPro" id="IPR036249">
    <property type="entry name" value="Thioredoxin-like_sf"/>
</dbReference>
<evidence type="ECO:0000256" key="2">
    <source>
        <dbReference type="PIRSR" id="PIRSR006386-1"/>
    </source>
</evidence>
<keyword evidence="5" id="KW-1185">Reference proteome</keyword>
<dbReference type="InterPro" id="IPR014440">
    <property type="entry name" value="HCCAis_GSTk"/>
</dbReference>
<dbReference type="GO" id="GO:0004364">
    <property type="term" value="F:glutathione transferase activity"/>
    <property type="evidence" value="ECO:0007669"/>
    <property type="project" value="TreeGrafter"/>
</dbReference>
<dbReference type="PANTHER" id="PTHR42943:SF2">
    <property type="entry name" value="GLUTATHIONE S-TRANSFERASE KAPPA 1"/>
    <property type="match status" value="1"/>
</dbReference>
<dbReference type="Pfam" id="PF01323">
    <property type="entry name" value="DSBA"/>
    <property type="match status" value="1"/>
</dbReference>
<dbReference type="SUPFAM" id="SSF52833">
    <property type="entry name" value="Thioredoxin-like"/>
    <property type="match status" value="1"/>
</dbReference>
<name>A0A944HD20_DENI1</name>
<evidence type="ECO:0000256" key="1">
    <source>
        <dbReference type="PIRNR" id="PIRNR006386"/>
    </source>
</evidence>
<dbReference type="RefSeq" id="WP_214363229.1">
    <property type="nucleotide sequence ID" value="NZ_JAEKFT010000027.1"/>
</dbReference>
<organism evidence="4 5">
    <name type="scientific">Denitromonas iodatirespirans</name>
    <dbReference type="NCBI Taxonomy" id="2795389"/>
    <lineage>
        <taxon>Bacteria</taxon>
        <taxon>Pseudomonadati</taxon>
        <taxon>Pseudomonadota</taxon>
        <taxon>Betaproteobacteria</taxon>
        <taxon>Rhodocyclales</taxon>
        <taxon>Zoogloeaceae</taxon>
        <taxon>Denitromonas</taxon>
    </lineage>
</organism>
<feature type="active site" description="Nucleophile" evidence="2">
    <location>
        <position position="13"/>
    </location>
</feature>
<keyword evidence="1" id="KW-0413">Isomerase</keyword>
<dbReference type="Proteomes" id="UP000694660">
    <property type="component" value="Unassembled WGS sequence"/>
</dbReference>
<dbReference type="Gene3D" id="3.40.30.10">
    <property type="entry name" value="Glutaredoxin"/>
    <property type="match status" value="1"/>
</dbReference>
<dbReference type="PIRSF" id="PIRSF006386">
    <property type="entry name" value="HCCAis_GSTk"/>
    <property type="match status" value="1"/>
</dbReference>
<dbReference type="EC" id="5.99.1.4" evidence="1"/>
<accession>A0A944HD20</accession>
<feature type="domain" description="DSBA-like thioredoxin" evidence="3">
    <location>
        <begin position="5"/>
        <end position="187"/>
    </location>
</feature>
<proteinExistence type="inferred from homology"/>
<evidence type="ECO:0000313" key="5">
    <source>
        <dbReference type="Proteomes" id="UP000694660"/>
    </source>
</evidence>
<evidence type="ECO:0000313" key="4">
    <source>
        <dbReference type="EMBL" id="MBT0963292.1"/>
    </source>
</evidence>
<dbReference type="InterPro" id="IPR051924">
    <property type="entry name" value="GST_Kappa/NadH"/>
</dbReference>
<gene>
    <name evidence="4" type="ORF">I8J34_19080</name>
</gene>